<dbReference type="Proteomes" id="UP000664417">
    <property type="component" value="Unassembled WGS sequence"/>
</dbReference>
<dbReference type="PRINTS" id="PR00344">
    <property type="entry name" value="BCTRLSENSOR"/>
</dbReference>
<dbReference type="AlphaFoldDB" id="A0A8J7U5I0"/>
<dbReference type="SMART" id="SM00387">
    <property type="entry name" value="HATPase_c"/>
    <property type="match status" value="1"/>
</dbReference>
<evidence type="ECO:0000313" key="8">
    <source>
        <dbReference type="Proteomes" id="UP000664417"/>
    </source>
</evidence>
<proteinExistence type="predicted"/>
<dbReference type="InterPro" id="IPR003594">
    <property type="entry name" value="HATPase_dom"/>
</dbReference>
<name>A0A8J7U5I0_9BACT</name>
<dbReference type="SUPFAM" id="SSF55874">
    <property type="entry name" value="ATPase domain of HSP90 chaperone/DNA topoisomerase II/histidine kinase"/>
    <property type="match status" value="1"/>
</dbReference>
<feature type="domain" description="Histidine kinase" evidence="6">
    <location>
        <begin position="272"/>
        <end position="488"/>
    </location>
</feature>
<dbReference type="Pfam" id="PF00512">
    <property type="entry name" value="HisKA"/>
    <property type="match status" value="1"/>
</dbReference>
<keyword evidence="4" id="KW-0808">Transferase</keyword>
<dbReference type="PROSITE" id="PS50109">
    <property type="entry name" value="HIS_KIN"/>
    <property type="match status" value="1"/>
</dbReference>
<evidence type="ECO:0000313" key="7">
    <source>
        <dbReference type="EMBL" id="MBO1319341.1"/>
    </source>
</evidence>
<comment type="caution">
    <text evidence="7">The sequence shown here is derived from an EMBL/GenBank/DDBJ whole genome shotgun (WGS) entry which is preliminary data.</text>
</comment>
<dbReference type="PANTHER" id="PTHR43047:SF72">
    <property type="entry name" value="OSMOSENSING HISTIDINE PROTEIN KINASE SLN1"/>
    <property type="match status" value="1"/>
</dbReference>
<evidence type="ECO:0000256" key="1">
    <source>
        <dbReference type="ARBA" id="ARBA00000085"/>
    </source>
</evidence>
<dbReference type="InterPro" id="IPR005467">
    <property type="entry name" value="His_kinase_dom"/>
</dbReference>
<dbReference type="EMBL" id="JAFREP010000010">
    <property type="protein sequence ID" value="MBO1319341.1"/>
    <property type="molecule type" value="Genomic_DNA"/>
</dbReference>
<reference evidence="7" key="1">
    <citation type="submission" date="2021-03" db="EMBL/GenBank/DDBJ databases">
        <authorList>
            <person name="Wang G."/>
        </authorList>
    </citation>
    <scope>NUCLEOTIDE SEQUENCE</scope>
    <source>
        <strain evidence="7">KCTC 12899</strain>
    </source>
</reference>
<dbReference type="InterPro" id="IPR036890">
    <property type="entry name" value="HATPase_C_sf"/>
</dbReference>
<dbReference type="RefSeq" id="WP_207859162.1">
    <property type="nucleotide sequence ID" value="NZ_JAFREP010000010.1"/>
</dbReference>
<dbReference type="Pfam" id="PF02518">
    <property type="entry name" value="HATPase_c"/>
    <property type="match status" value="1"/>
</dbReference>
<dbReference type="EC" id="2.7.13.3" evidence="2"/>
<comment type="catalytic activity">
    <reaction evidence="1">
        <text>ATP + protein L-histidine = ADP + protein N-phospho-L-histidine.</text>
        <dbReference type="EC" id="2.7.13.3"/>
    </reaction>
</comment>
<dbReference type="InterPro" id="IPR036097">
    <property type="entry name" value="HisK_dim/P_sf"/>
</dbReference>
<keyword evidence="8" id="KW-1185">Reference proteome</keyword>
<dbReference type="GO" id="GO:0005886">
    <property type="term" value="C:plasma membrane"/>
    <property type="evidence" value="ECO:0007669"/>
    <property type="project" value="TreeGrafter"/>
</dbReference>
<dbReference type="CDD" id="cd00082">
    <property type="entry name" value="HisKA"/>
    <property type="match status" value="1"/>
</dbReference>
<accession>A0A8J7U5I0</accession>
<evidence type="ECO:0000256" key="5">
    <source>
        <dbReference type="ARBA" id="ARBA00022777"/>
    </source>
</evidence>
<dbReference type="InterPro" id="IPR003661">
    <property type="entry name" value="HisK_dim/P_dom"/>
</dbReference>
<dbReference type="SUPFAM" id="SSF47384">
    <property type="entry name" value="Homodimeric domain of signal transducing histidine kinase"/>
    <property type="match status" value="1"/>
</dbReference>
<protein>
    <recommendedName>
        <fullName evidence="2">histidine kinase</fullName>
        <ecNumber evidence="2">2.7.13.3</ecNumber>
    </recommendedName>
</protein>
<evidence type="ECO:0000256" key="3">
    <source>
        <dbReference type="ARBA" id="ARBA00022553"/>
    </source>
</evidence>
<evidence type="ECO:0000256" key="4">
    <source>
        <dbReference type="ARBA" id="ARBA00022679"/>
    </source>
</evidence>
<dbReference type="Gene3D" id="3.30.565.10">
    <property type="entry name" value="Histidine kinase-like ATPase, C-terminal domain"/>
    <property type="match status" value="1"/>
</dbReference>
<dbReference type="SMART" id="SM00388">
    <property type="entry name" value="HisKA"/>
    <property type="match status" value="1"/>
</dbReference>
<dbReference type="GO" id="GO:0009927">
    <property type="term" value="F:histidine phosphotransfer kinase activity"/>
    <property type="evidence" value="ECO:0007669"/>
    <property type="project" value="TreeGrafter"/>
</dbReference>
<evidence type="ECO:0000256" key="2">
    <source>
        <dbReference type="ARBA" id="ARBA00012438"/>
    </source>
</evidence>
<dbReference type="Gene3D" id="1.10.287.130">
    <property type="match status" value="1"/>
</dbReference>
<dbReference type="InterPro" id="IPR004358">
    <property type="entry name" value="Sig_transdc_His_kin-like_C"/>
</dbReference>
<dbReference type="PANTHER" id="PTHR43047">
    <property type="entry name" value="TWO-COMPONENT HISTIDINE PROTEIN KINASE"/>
    <property type="match status" value="1"/>
</dbReference>
<organism evidence="7 8">
    <name type="scientific">Acanthopleuribacter pedis</name>
    <dbReference type="NCBI Taxonomy" id="442870"/>
    <lineage>
        <taxon>Bacteria</taxon>
        <taxon>Pseudomonadati</taxon>
        <taxon>Acidobacteriota</taxon>
        <taxon>Holophagae</taxon>
        <taxon>Acanthopleuribacterales</taxon>
        <taxon>Acanthopleuribacteraceae</taxon>
        <taxon>Acanthopleuribacter</taxon>
    </lineage>
</organism>
<keyword evidence="3" id="KW-0597">Phosphoprotein</keyword>
<keyword evidence="5" id="KW-0418">Kinase</keyword>
<sequence>MRVDEPSENQGMIVLQQQMALFDTWVCEVTDQDALVWDADVAPAWCARHLQPSPGTTADLIQLLPYLEYFLTDAAAFWNGAEGATCQSGAFVATDGHDRANEWLLQATATRLGRRRLLYIGPYRAGTEEHREVMQKSRELMLAHEALQQKEAELSLSEARLRGILKVLPDQVFVLRMDGEVLAHAGGPDQADLTGLVIDTVVPELEFIGDTLKLCLAEGSIHTLTFERWIGSAAHYYEARFAPMSVDQVLMVVRDCTRAKTIERVKEEFLAIACNELRAPISGIVGVLEMAREEGLSEESAHWVGLGLESANRGLNLIHRLLDLKRIESGAQKFSRHRIAADKLVMEGLAQCCAVAEKAGRVIKRGVFESGLMVLADPDAVRQVLVMLVTNALKFTPEDEPIVVETRRWEGFARVSICDRGPGVRKKDQARLFEKFAQLEDGRSREEGAGLGLSIARAIVERHQGRIGVEADPDKAPGSTFWFAFPLL</sequence>
<evidence type="ECO:0000259" key="6">
    <source>
        <dbReference type="PROSITE" id="PS50109"/>
    </source>
</evidence>
<dbReference type="GO" id="GO:0000155">
    <property type="term" value="F:phosphorelay sensor kinase activity"/>
    <property type="evidence" value="ECO:0007669"/>
    <property type="project" value="InterPro"/>
</dbReference>
<gene>
    <name evidence="7" type="ORF">J3U88_12785</name>
</gene>